<dbReference type="Gene3D" id="3.20.20.140">
    <property type="entry name" value="Metal-dependent hydrolases"/>
    <property type="match status" value="1"/>
</dbReference>
<reference evidence="3" key="1">
    <citation type="submission" date="2019-11" db="EMBL/GenBank/DDBJ databases">
        <title>Isolation and characterization of two novel species in the genus Thiomicrorhabdus.</title>
        <authorList>
            <person name="Mochizuki J."/>
            <person name="Kojima H."/>
            <person name="Fukui M."/>
        </authorList>
    </citation>
    <scope>NUCLEOTIDE SEQUENCE [LARGE SCALE GENOMIC DNA]</scope>
    <source>
        <strain evidence="3">AkT22</strain>
    </source>
</reference>
<keyword evidence="3" id="KW-1185">Reference proteome</keyword>
<dbReference type="RefSeq" id="WP_173292118.1">
    <property type="nucleotide sequence ID" value="NZ_AP021888.1"/>
</dbReference>
<evidence type="ECO:0000313" key="3">
    <source>
        <dbReference type="Proteomes" id="UP000501466"/>
    </source>
</evidence>
<feature type="domain" description="Amidohydrolase-related" evidence="1">
    <location>
        <begin position="158"/>
        <end position="301"/>
    </location>
</feature>
<evidence type="ECO:0000259" key="1">
    <source>
        <dbReference type="Pfam" id="PF04909"/>
    </source>
</evidence>
<proteinExistence type="predicted"/>
<dbReference type="InterPro" id="IPR006680">
    <property type="entry name" value="Amidohydro-rel"/>
</dbReference>
<dbReference type="EMBL" id="AP021888">
    <property type="protein sequence ID" value="BBP44397.1"/>
    <property type="molecule type" value="Genomic_DNA"/>
</dbReference>
<dbReference type="Pfam" id="PF04909">
    <property type="entry name" value="Amidohydro_2"/>
    <property type="match status" value="1"/>
</dbReference>
<dbReference type="SUPFAM" id="SSF51556">
    <property type="entry name" value="Metallo-dependent hydrolases"/>
    <property type="match status" value="1"/>
</dbReference>
<organism evidence="2 3">
    <name type="scientific">Thiosulfativibrio zosterae</name>
    <dbReference type="NCBI Taxonomy" id="2675053"/>
    <lineage>
        <taxon>Bacteria</taxon>
        <taxon>Pseudomonadati</taxon>
        <taxon>Pseudomonadota</taxon>
        <taxon>Gammaproteobacteria</taxon>
        <taxon>Thiotrichales</taxon>
        <taxon>Piscirickettsiaceae</taxon>
        <taxon>Thiosulfativibrio</taxon>
    </lineage>
</organism>
<name>A0A6F8PQU0_9GAMM</name>
<sequence length="305" mass="34626">MPKLSLKVPKNNQAWLFLKPFYVFCGLFFSTSLWAHSLLSESTVVHTSDTAYTGKIFDSHLHYGAEDTEALSTAEVLRLFDRNQVTHALISSTPDAGTQALYQAAPERIIPFLNIYHHLKEKGRWGDNPEIIQRIQQGLKAGIYQGIGEFHLFKEDRNSPVLRELVAIAKAQNLKLQVHGDAEIVDEIFAQAPNSIILWAHLGTQPEPQFLTKMLKKHPHNLYIDTTVRDAEFVDGQGKLKAEWRDFFTANSDKILVGVDTFSVNRWHNFDAVVAQIRHWLGQLPPQTAQKLAYQNAQGLFLSER</sequence>
<dbReference type="AlphaFoldDB" id="A0A6F8PQU0"/>
<dbReference type="Proteomes" id="UP000501466">
    <property type="component" value="Chromosome"/>
</dbReference>
<protein>
    <recommendedName>
        <fullName evidence="1">Amidohydrolase-related domain-containing protein</fullName>
    </recommendedName>
</protein>
<dbReference type="KEGG" id="tzo:THMIRHAT_21430"/>
<dbReference type="InterPro" id="IPR032466">
    <property type="entry name" value="Metal_Hydrolase"/>
</dbReference>
<evidence type="ECO:0000313" key="2">
    <source>
        <dbReference type="EMBL" id="BBP44397.1"/>
    </source>
</evidence>
<accession>A0A6F8PQU0</accession>
<gene>
    <name evidence="2" type="ORF">THMIRHAT_21430</name>
</gene>